<comment type="caution">
    <text evidence="1">The sequence shown here is derived from an EMBL/GenBank/DDBJ whole genome shotgun (WGS) entry which is preliminary data.</text>
</comment>
<reference evidence="1 2" key="1">
    <citation type="submission" date="2017-10" db="EMBL/GenBank/DDBJ databases">
        <title>Genomics of the genus Arcobacter.</title>
        <authorList>
            <person name="Perez-Cataluna A."/>
            <person name="Figueras M.J."/>
        </authorList>
    </citation>
    <scope>NUCLEOTIDE SEQUENCE [LARGE SCALE GENOMIC DNA]</scope>
    <source>
        <strain evidence="1 2">CECT 8441</strain>
    </source>
</reference>
<dbReference type="AlphaFoldDB" id="A0A4Q1ALJ2"/>
<gene>
    <name evidence="1" type="ORF">CRV07_11895</name>
</gene>
<evidence type="ECO:0000313" key="2">
    <source>
        <dbReference type="Proteomes" id="UP000289758"/>
    </source>
</evidence>
<dbReference type="RefSeq" id="WP_129087876.1">
    <property type="nucleotide sequence ID" value="NZ_CP053836.1"/>
</dbReference>
<sequence>MDVFLSCGDEVVIVTTLPAKKFIKNVCYENEIVTVKEHKYKGKGEICKDFEVKDYPLSSIIGVGKALF</sequence>
<keyword evidence="2" id="KW-1185">Reference proteome</keyword>
<dbReference type="Proteomes" id="UP000289758">
    <property type="component" value="Unassembled WGS sequence"/>
</dbReference>
<protein>
    <submittedName>
        <fullName evidence="1">Uncharacterized protein</fullName>
    </submittedName>
</protein>
<accession>A0A4Q1ALJ2</accession>
<name>A0A4Q1ALJ2_9BACT</name>
<proteinExistence type="predicted"/>
<dbReference type="EMBL" id="PDKK01000011">
    <property type="protein sequence ID" value="RXK04122.1"/>
    <property type="molecule type" value="Genomic_DNA"/>
</dbReference>
<evidence type="ECO:0000313" key="1">
    <source>
        <dbReference type="EMBL" id="RXK04122.1"/>
    </source>
</evidence>
<organism evidence="1 2">
    <name type="scientific">Halarcobacter ebronensis</name>
    <dbReference type="NCBI Taxonomy" id="1462615"/>
    <lineage>
        <taxon>Bacteria</taxon>
        <taxon>Pseudomonadati</taxon>
        <taxon>Campylobacterota</taxon>
        <taxon>Epsilonproteobacteria</taxon>
        <taxon>Campylobacterales</taxon>
        <taxon>Arcobacteraceae</taxon>
        <taxon>Halarcobacter</taxon>
    </lineage>
</organism>